<gene>
    <name evidence="2" type="ORF">JF544_07955</name>
</gene>
<evidence type="ECO:0008006" key="4">
    <source>
        <dbReference type="Google" id="ProtNLM"/>
    </source>
</evidence>
<name>A0ABS3DV33_9BACI</name>
<sequence>MRRSLLFIGWILFILYAVFLAPDGNQGYLAQLIEMDDPDPMLLMVFSFLGMYPMAFAAFLLGEDDARVPAWPFVIGSFMLGAFALMPYFFLAKNGLVRRTRTPGWIVKMLRSRAFLFVVSLGTAALFVYGITEGSAGDYEIAFQVSQFVHVMTVDFFVLTALSVYAIYWRERKYGRENQRHWMGCVPIIGMAAYLMRVQSYGK</sequence>
<feature type="transmembrane region" description="Helical" evidence="1">
    <location>
        <begin position="42"/>
        <end position="62"/>
    </location>
</feature>
<evidence type="ECO:0000313" key="2">
    <source>
        <dbReference type="EMBL" id="MBN8235182.1"/>
    </source>
</evidence>
<dbReference type="Proteomes" id="UP000663970">
    <property type="component" value="Unassembled WGS sequence"/>
</dbReference>
<keyword evidence="1" id="KW-0472">Membrane</keyword>
<protein>
    <recommendedName>
        <fullName evidence="4">DUF2834 domain-containing protein</fullName>
    </recommendedName>
</protein>
<dbReference type="RefSeq" id="WP_027954918.1">
    <property type="nucleotide sequence ID" value="NZ_JAEKJY010000002.1"/>
</dbReference>
<organism evidence="2 3">
    <name type="scientific">Halobacillus kuroshimensis</name>
    <dbReference type="NCBI Taxonomy" id="302481"/>
    <lineage>
        <taxon>Bacteria</taxon>
        <taxon>Bacillati</taxon>
        <taxon>Bacillota</taxon>
        <taxon>Bacilli</taxon>
        <taxon>Bacillales</taxon>
        <taxon>Bacillaceae</taxon>
        <taxon>Halobacillus</taxon>
    </lineage>
</organism>
<keyword evidence="1" id="KW-0812">Transmembrane</keyword>
<feature type="transmembrane region" description="Helical" evidence="1">
    <location>
        <begin position="68"/>
        <end position="91"/>
    </location>
</feature>
<feature type="transmembrane region" description="Helical" evidence="1">
    <location>
        <begin position="112"/>
        <end position="131"/>
    </location>
</feature>
<dbReference type="PANTHER" id="PTHR36009">
    <property type="match status" value="1"/>
</dbReference>
<proteinExistence type="predicted"/>
<accession>A0ABS3DV33</accession>
<dbReference type="PANTHER" id="PTHR36009:SF3">
    <property type="entry name" value="TRANSMEMBRANE PROTEIN"/>
    <property type="match status" value="1"/>
</dbReference>
<feature type="transmembrane region" description="Helical" evidence="1">
    <location>
        <begin position="151"/>
        <end position="169"/>
    </location>
</feature>
<reference evidence="2 3" key="1">
    <citation type="submission" date="2020-12" db="EMBL/GenBank/DDBJ databases">
        <title>Oil enriched cultivation method for isolating marine PHA-producing bacteria.</title>
        <authorList>
            <person name="Zheng W."/>
            <person name="Yu S."/>
            <person name="Huang Y."/>
        </authorList>
    </citation>
    <scope>NUCLEOTIDE SEQUENCE [LARGE SCALE GENOMIC DNA]</scope>
    <source>
        <strain evidence="2 3">SY-2-6</strain>
    </source>
</reference>
<feature type="transmembrane region" description="Helical" evidence="1">
    <location>
        <begin position="181"/>
        <end position="198"/>
    </location>
</feature>
<comment type="caution">
    <text evidence="2">The sequence shown here is derived from an EMBL/GenBank/DDBJ whole genome shotgun (WGS) entry which is preliminary data.</text>
</comment>
<keyword evidence="3" id="KW-1185">Reference proteome</keyword>
<keyword evidence="1" id="KW-1133">Transmembrane helix</keyword>
<evidence type="ECO:0000256" key="1">
    <source>
        <dbReference type="SAM" id="Phobius"/>
    </source>
</evidence>
<dbReference type="EMBL" id="JAEKJY010000002">
    <property type="protein sequence ID" value="MBN8235182.1"/>
    <property type="molecule type" value="Genomic_DNA"/>
</dbReference>
<evidence type="ECO:0000313" key="3">
    <source>
        <dbReference type="Proteomes" id="UP000663970"/>
    </source>
</evidence>
<feature type="transmembrane region" description="Helical" evidence="1">
    <location>
        <begin position="6"/>
        <end position="22"/>
    </location>
</feature>